<dbReference type="OrthoDB" id="6745366at2759"/>
<dbReference type="EMBL" id="QDEB01126566">
    <property type="protein sequence ID" value="RZB39645.1"/>
    <property type="molecule type" value="Genomic_DNA"/>
</dbReference>
<dbReference type="Proteomes" id="UP000292052">
    <property type="component" value="Unassembled WGS sequence"/>
</dbReference>
<reference evidence="5 6" key="1">
    <citation type="submission" date="2017-03" db="EMBL/GenBank/DDBJ databases">
        <title>Genome of the blue death feigning beetle - Asbolus verrucosus.</title>
        <authorList>
            <person name="Rider S.D."/>
        </authorList>
    </citation>
    <scope>NUCLEOTIDE SEQUENCE [LARGE SCALE GENOMIC DNA]</scope>
    <source>
        <strain evidence="5">Butters</strain>
        <tissue evidence="5">Head and leg muscle</tissue>
    </source>
</reference>
<feature type="non-terminal residue" evidence="5">
    <location>
        <position position="1"/>
    </location>
</feature>
<keyword evidence="4" id="KW-0732">Signal</keyword>
<proteinExistence type="inferred from homology"/>
<dbReference type="GO" id="GO:0005549">
    <property type="term" value="F:odorant binding"/>
    <property type="evidence" value="ECO:0007669"/>
    <property type="project" value="InterPro"/>
</dbReference>
<dbReference type="PANTHER" id="PTHR11857:SF43">
    <property type="entry name" value="GEO07291P1-RELATED"/>
    <property type="match status" value="1"/>
</dbReference>
<dbReference type="SMART" id="SM00708">
    <property type="entry name" value="PhBP"/>
    <property type="match status" value="1"/>
</dbReference>
<accession>A0A482V8R8</accession>
<dbReference type="PANTHER" id="PTHR11857">
    <property type="entry name" value="ODORANT BINDING PROTEIN-RELATED"/>
    <property type="match status" value="1"/>
</dbReference>
<comment type="caution">
    <text evidence="5">The sequence shown here is derived from an EMBL/GenBank/DDBJ whole genome shotgun (WGS) entry which is preliminary data.</text>
</comment>
<dbReference type="SUPFAM" id="SSF47565">
    <property type="entry name" value="Insect pheromone/odorant-binding proteins"/>
    <property type="match status" value="1"/>
</dbReference>
<gene>
    <name evidence="5" type="ORF">BDFB_007422</name>
</gene>
<dbReference type="Gene3D" id="1.10.238.20">
    <property type="entry name" value="Pheromone/general odorant binding protein domain"/>
    <property type="match status" value="1"/>
</dbReference>
<name>A0A482V8R8_ASBVE</name>
<dbReference type="GO" id="GO:0005615">
    <property type="term" value="C:extracellular space"/>
    <property type="evidence" value="ECO:0007669"/>
    <property type="project" value="TreeGrafter"/>
</dbReference>
<evidence type="ECO:0000256" key="3">
    <source>
        <dbReference type="ARBA" id="ARBA00022525"/>
    </source>
</evidence>
<comment type="similarity">
    <text evidence="2">Belongs to the PBP/GOBP family.</text>
</comment>
<keyword evidence="6" id="KW-1185">Reference proteome</keyword>
<dbReference type="CDD" id="cd23992">
    <property type="entry name" value="PBP_GOBP"/>
    <property type="match status" value="1"/>
</dbReference>
<organism evidence="5 6">
    <name type="scientific">Asbolus verrucosus</name>
    <name type="common">Desert ironclad beetle</name>
    <dbReference type="NCBI Taxonomy" id="1661398"/>
    <lineage>
        <taxon>Eukaryota</taxon>
        <taxon>Metazoa</taxon>
        <taxon>Ecdysozoa</taxon>
        <taxon>Arthropoda</taxon>
        <taxon>Hexapoda</taxon>
        <taxon>Insecta</taxon>
        <taxon>Pterygota</taxon>
        <taxon>Neoptera</taxon>
        <taxon>Endopterygota</taxon>
        <taxon>Coleoptera</taxon>
        <taxon>Polyphaga</taxon>
        <taxon>Cucujiformia</taxon>
        <taxon>Tenebrionidae</taxon>
        <taxon>Pimeliinae</taxon>
        <taxon>Asbolus</taxon>
    </lineage>
</organism>
<evidence type="ECO:0000256" key="2">
    <source>
        <dbReference type="ARBA" id="ARBA00008098"/>
    </source>
</evidence>
<dbReference type="GO" id="GO:0007608">
    <property type="term" value="P:sensory perception of smell"/>
    <property type="evidence" value="ECO:0007669"/>
    <property type="project" value="TreeGrafter"/>
</dbReference>
<dbReference type="InterPro" id="IPR036728">
    <property type="entry name" value="PBP_GOBP_sf"/>
</dbReference>
<evidence type="ECO:0000256" key="4">
    <source>
        <dbReference type="ARBA" id="ARBA00022729"/>
    </source>
</evidence>
<keyword evidence="3" id="KW-0964">Secreted</keyword>
<comment type="subcellular location">
    <subcellularLocation>
        <location evidence="1">Secreted</location>
    </subcellularLocation>
</comment>
<dbReference type="Pfam" id="PF01395">
    <property type="entry name" value="PBP_GOBP"/>
    <property type="match status" value="1"/>
</dbReference>
<evidence type="ECO:0000313" key="5">
    <source>
        <dbReference type="EMBL" id="RZB39645.1"/>
    </source>
</evidence>
<protein>
    <submittedName>
        <fullName evidence="5">PBP GOBP domain containing protein</fullName>
    </submittedName>
</protein>
<evidence type="ECO:0000256" key="1">
    <source>
        <dbReference type="ARBA" id="ARBA00004613"/>
    </source>
</evidence>
<evidence type="ECO:0000313" key="6">
    <source>
        <dbReference type="Proteomes" id="UP000292052"/>
    </source>
</evidence>
<dbReference type="InterPro" id="IPR006170">
    <property type="entry name" value="PBP/GOBP"/>
</dbReference>
<dbReference type="AlphaFoldDB" id="A0A482V8R8"/>
<sequence>ASCITEEEEAIYVGNHEECVGSSGVDEAVLKTAYEGDIREDISFKNYINCFFTKSGFQDEKGEMRYDVIKSFVPHITQADDLERTITVCEAKKLVGETPADTAFLHFKCYMGKM</sequence>